<reference evidence="2 3" key="1">
    <citation type="submission" date="2019-04" db="EMBL/GenBank/DDBJ databases">
        <title>Draft Whole-Genome sequence of the purple photosynthetic bacterium Rhodobacter capsulatus SP108 with an indigenous class A beta-lactamase.</title>
        <authorList>
            <person name="Robertson S."/>
            <person name="Meyer T.E."/>
            <person name="Kyndt J.A."/>
        </authorList>
    </citation>
    <scope>NUCLEOTIDE SEQUENCE [LARGE SCALE GENOMIC DNA]</scope>
    <source>
        <strain evidence="2 3">SP108</strain>
    </source>
</reference>
<protein>
    <submittedName>
        <fullName evidence="2">Hint domain-containing protein</fullName>
    </submittedName>
</protein>
<evidence type="ECO:0000259" key="1">
    <source>
        <dbReference type="Pfam" id="PF13403"/>
    </source>
</evidence>
<dbReference type="InterPro" id="IPR028992">
    <property type="entry name" value="Hedgehog/Intein_dom"/>
</dbReference>
<dbReference type="OrthoDB" id="6305173at2"/>
<feature type="domain" description="Hedgehog/Intein (Hint)" evidence="1">
    <location>
        <begin position="86"/>
        <end position="228"/>
    </location>
</feature>
<sequence>MLDCGGRPVPPMVPIRTRRMIATGNFTPGTAFLGSPPGPWGDDYSMVEIRLQFDGYDGMGGRAEGRDAAGARIFALDLAQIAAAVPCFTATSLIATGQGPMPVSALRPGMRLITRDSGMQDLLWVGRRRFGWQALGLNPLLRPVRIAAGALGQGLPERDMLVSPNHRFLTCLPGGGESGECLTMARDLVGLDGITLHAAAEVEYWQLLFAHHELVLADGAWSESFLPTEISLAALESDSRDAVTRALPELAAGSGPAAARPFAEVGSAA</sequence>
<organism evidence="2 3">
    <name type="scientific">Rhodobacter capsulatus</name>
    <name type="common">Rhodopseudomonas capsulata</name>
    <dbReference type="NCBI Taxonomy" id="1061"/>
    <lineage>
        <taxon>Bacteria</taxon>
        <taxon>Pseudomonadati</taxon>
        <taxon>Pseudomonadota</taxon>
        <taxon>Alphaproteobacteria</taxon>
        <taxon>Rhodobacterales</taxon>
        <taxon>Rhodobacter group</taxon>
        <taxon>Rhodobacter</taxon>
    </lineage>
</organism>
<name>A0A4U1JT29_RHOCA</name>
<evidence type="ECO:0000313" key="3">
    <source>
        <dbReference type="Proteomes" id="UP000310597"/>
    </source>
</evidence>
<gene>
    <name evidence="2" type="ORF">FBT96_06710</name>
</gene>
<dbReference type="Pfam" id="PF13403">
    <property type="entry name" value="Hint_2"/>
    <property type="match status" value="1"/>
</dbReference>
<dbReference type="SUPFAM" id="SSF51294">
    <property type="entry name" value="Hedgehog/intein (Hint) domain"/>
    <property type="match status" value="1"/>
</dbReference>
<dbReference type="AlphaFoldDB" id="A0A4U1JT29"/>
<accession>A0A4U1JT29</accession>
<evidence type="ECO:0000313" key="2">
    <source>
        <dbReference type="EMBL" id="TKD22275.1"/>
    </source>
</evidence>
<dbReference type="EMBL" id="SWJZ01000021">
    <property type="protein sequence ID" value="TKD22275.1"/>
    <property type="molecule type" value="Genomic_DNA"/>
</dbReference>
<comment type="caution">
    <text evidence="2">The sequence shown here is derived from an EMBL/GenBank/DDBJ whole genome shotgun (WGS) entry which is preliminary data.</text>
</comment>
<dbReference type="InterPro" id="IPR036844">
    <property type="entry name" value="Hint_dom_sf"/>
</dbReference>
<proteinExistence type="predicted"/>
<dbReference type="Proteomes" id="UP000310597">
    <property type="component" value="Unassembled WGS sequence"/>
</dbReference>